<evidence type="ECO:0000256" key="1">
    <source>
        <dbReference type="SAM" id="MobiDB-lite"/>
    </source>
</evidence>
<dbReference type="Proteomes" id="UP000054270">
    <property type="component" value="Unassembled WGS sequence"/>
</dbReference>
<name>A0A0D2P7X7_HYPSF</name>
<dbReference type="EMBL" id="KN817535">
    <property type="protein sequence ID" value="KJA24726.1"/>
    <property type="molecule type" value="Genomic_DNA"/>
</dbReference>
<reference evidence="3" key="1">
    <citation type="submission" date="2014-04" db="EMBL/GenBank/DDBJ databases">
        <title>Evolutionary Origins and Diversification of the Mycorrhizal Mutualists.</title>
        <authorList>
            <consortium name="DOE Joint Genome Institute"/>
            <consortium name="Mycorrhizal Genomics Consortium"/>
            <person name="Kohler A."/>
            <person name="Kuo A."/>
            <person name="Nagy L.G."/>
            <person name="Floudas D."/>
            <person name="Copeland A."/>
            <person name="Barry K.W."/>
            <person name="Cichocki N."/>
            <person name="Veneault-Fourrey C."/>
            <person name="LaButti K."/>
            <person name="Lindquist E.A."/>
            <person name="Lipzen A."/>
            <person name="Lundell T."/>
            <person name="Morin E."/>
            <person name="Murat C."/>
            <person name="Riley R."/>
            <person name="Ohm R."/>
            <person name="Sun H."/>
            <person name="Tunlid A."/>
            <person name="Henrissat B."/>
            <person name="Grigoriev I.V."/>
            <person name="Hibbett D.S."/>
            <person name="Martin F."/>
        </authorList>
    </citation>
    <scope>NUCLEOTIDE SEQUENCE [LARGE SCALE GENOMIC DNA]</scope>
    <source>
        <strain evidence="3">FD-334 SS-4</strain>
    </source>
</reference>
<protein>
    <submittedName>
        <fullName evidence="2">Uncharacterized protein</fullName>
    </submittedName>
</protein>
<feature type="compositionally biased region" description="Polar residues" evidence="1">
    <location>
        <begin position="1"/>
        <end position="13"/>
    </location>
</feature>
<accession>A0A0D2P7X7</accession>
<organism evidence="2 3">
    <name type="scientific">Hypholoma sublateritium (strain FD-334 SS-4)</name>
    <dbReference type="NCBI Taxonomy" id="945553"/>
    <lineage>
        <taxon>Eukaryota</taxon>
        <taxon>Fungi</taxon>
        <taxon>Dikarya</taxon>
        <taxon>Basidiomycota</taxon>
        <taxon>Agaricomycotina</taxon>
        <taxon>Agaricomycetes</taxon>
        <taxon>Agaricomycetidae</taxon>
        <taxon>Agaricales</taxon>
        <taxon>Agaricineae</taxon>
        <taxon>Strophariaceae</taxon>
        <taxon>Hypholoma</taxon>
    </lineage>
</organism>
<dbReference type="AlphaFoldDB" id="A0A0D2P7X7"/>
<feature type="region of interest" description="Disordered" evidence="1">
    <location>
        <begin position="1"/>
        <end position="34"/>
    </location>
</feature>
<proteinExistence type="predicted"/>
<gene>
    <name evidence="2" type="ORF">HYPSUDRAFT_53535</name>
</gene>
<feature type="compositionally biased region" description="Low complexity" evidence="1">
    <location>
        <begin position="14"/>
        <end position="23"/>
    </location>
</feature>
<keyword evidence="3" id="KW-1185">Reference proteome</keyword>
<evidence type="ECO:0000313" key="3">
    <source>
        <dbReference type="Proteomes" id="UP000054270"/>
    </source>
</evidence>
<evidence type="ECO:0000313" key="2">
    <source>
        <dbReference type="EMBL" id="KJA24726.1"/>
    </source>
</evidence>
<feature type="region of interest" description="Disordered" evidence="1">
    <location>
        <begin position="100"/>
        <end position="119"/>
    </location>
</feature>
<dbReference type="OrthoDB" id="3067239at2759"/>
<feature type="compositionally biased region" description="Acidic residues" evidence="1">
    <location>
        <begin position="106"/>
        <end position="119"/>
    </location>
</feature>
<sequence>MHSKSGFSGFQSDSLSTPSLTPPAGILKHKRDDTRAAFETADKEIARLHAPGGSLDSQMSDTQWVANAVSFADSNSYLERDLEDPYDNGLGTRSQPFFVESQTQESDQEPENEADTVGEDADPFLVKNICKIIDLYVENALENRSKSETELHLEVQCQKLDAKLLADVKRRKLLEQDLAREREWTQCLEKCLRNSGIPYPLYPSFEF</sequence>